<dbReference type="SMART" id="SM00836">
    <property type="entry name" value="DALR_1"/>
    <property type="match status" value="1"/>
</dbReference>
<dbReference type="InterPro" id="IPR036695">
    <property type="entry name" value="Arg-tRNA-synth_N_sf"/>
</dbReference>
<dbReference type="SUPFAM" id="SSF55190">
    <property type="entry name" value="Arginyl-tRNA synthetase (ArgRS), N-terminal 'additional' domain"/>
    <property type="match status" value="1"/>
</dbReference>
<dbReference type="PANTHER" id="PTHR11956:SF5">
    <property type="entry name" value="ARGININE--TRNA LIGASE, CYTOPLASMIC"/>
    <property type="match status" value="1"/>
</dbReference>
<proteinExistence type="inferred from homology"/>
<feature type="domain" description="Arginyl tRNA synthetase N-terminal" evidence="13">
    <location>
        <begin position="2"/>
        <end position="83"/>
    </location>
</feature>
<sequence>MATLAEKLFDSLTPGFDRLEQGADPVLRRSDHADFQVNGVMGLAKRLGRPPRDVAQEIVDHVDFQGLVDSVEIAGPGFLNLTVSDEALISQLEEMGADEALGVSAAEKAQVVVVDYSAPNVAKEMHVGHLRSTVIGDSLCRILEFVGHQVLRRNHIGDWGTPFGMLIEHLVDLGEDNAVANLSVGDLDGFYREARGKFDADDTFKERSRSRVVLLQGGDEETLRLWRVLVAESIHYFDAVYEELGVGLRETDVVGESAYNDMLDDVVADLEAAGLLVDSDGALCVFPEGFVNRDGEPLPLIVRKSDEGYGYAATDLAAIRDRVSHLNADRILYVVGAPQSQHFEMCFAVATMAGWLNEHTQATHVAFGNVLGPDRKMFKTRDGGTVKLKGLLDEGTLRARSALEERGAEASDTDVIAHQLAMGAIKFADLSTDRQRDYVFDWDRMLAFEGDTGPYLQYAHARIRSIFRRADSLPSGGKITLTEPAERDLARQLVAFPEAIENSLETLSPSKLCTYLFTLAQQFTSFYEFCPVLKAPDEATKASRLELCELTASTLRTGLGLLGIEAPERM</sequence>
<dbReference type="InterPro" id="IPR001278">
    <property type="entry name" value="Arg-tRNA-ligase"/>
</dbReference>
<dbReference type="GO" id="GO:0004814">
    <property type="term" value="F:arginine-tRNA ligase activity"/>
    <property type="evidence" value="ECO:0007669"/>
    <property type="project" value="UniProtKB-EC"/>
</dbReference>
<dbReference type="EMBL" id="CAFBPM010000003">
    <property type="protein sequence ID" value="CAB5013669.1"/>
    <property type="molecule type" value="Genomic_DNA"/>
</dbReference>
<evidence type="ECO:0000313" key="15">
    <source>
        <dbReference type="EMBL" id="CAB4867673.1"/>
    </source>
</evidence>
<feature type="domain" description="DALR anticodon binding" evidence="12">
    <location>
        <begin position="456"/>
        <end position="570"/>
    </location>
</feature>
<evidence type="ECO:0000256" key="6">
    <source>
        <dbReference type="ARBA" id="ARBA00022598"/>
    </source>
</evidence>
<dbReference type="AlphaFoldDB" id="A0A6J7QBQ6"/>
<evidence type="ECO:0000256" key="8">
    <source>
        <dbReference type="ARBA" id="ARBA00022840"/>
    </source>
</evidence>
<reference evidence="16" key="1">
    <citation type="submission" date="2020-05" db="EMBL/GenBank/DDBJ databases">
        <authorList>
            <person name="Chiriac C."/>
            <person name="Salcher M."/>
            <person name="Ghai R."/>
            <person name="Kavagutti S V."/>
        </authorList>
    </citation>
    <scope>NUCLEOTIDE SEQUENCE</scope>
</reference>
<dbReference type="Pfam" id="PF00750">
    <property type="entry name" value="tRNA-synt_1d"/>
    <property type="match status" value="1"/>
</dbReference>
<keyword evidence="9" id="KW-0648">Protein biosynthesis</keyword>
<dbReference type="GO" id="GO:0006420">
    <property type="term" value="P:arginyl-tRNA aminoacylation"/>
    <property type="evidence" value="ECO:0007669"/>
    <property type="project" value="InterPro"/>
</dbReference>
<dbReference type="InterPro" id="IPR008909">
    <property type="entry name" value="DALR_anticod-bd"/>
</dbReference>
<evidence type="ECO:0000256" key="10">
    <source>
        <dbReference type="ARBA" id="ARBA00023146"/>
    </source>
</evidence>
<dbReference type="PRINTS" id="PR01038">
    <property type="entry name" value="TRNASYNTHARG"/>
</dbReference>
<evidence type="ECO:0000313" key="14">
    <source>
        <dbReference type="EMBL" id="CAB4825518.1"/>
    </source>
</evidence>
<name>A0A6J7QBQ6_9ZZZZ</name>
<comment type="subcellular location">
    <subcellularLocation>
        <location evidence="1">Cytoplasm</location>
    </subcellularLocation>
</comment>
<dbReference type="PROSITE" id="PS00178">
    <property type="entry name" value="AA_TRNA_LIGASE_I"/>
    <property type="match status" value="1"/>
</dbReference>
<dbReference type="InterPro" id="IPR035684">
    <property type="entry name" value="ArgRS_core"/>
</dbReference>
<dbReference type="InterPro" id="IPR009080">
    <property type="entry name" value="tRNAsynth_Ia_anticodon-bd"/>
</dbReference>
<dbReference type="Gene3D" id="1.10.730.10">
    <property type="entry name" value="Isoleucyl-tRNA Synthetase, Domain 1"/>
    <property type="match status" value="1"/>
</dbReference>
<evidence type="ECO:0000256" key="4">
    <source>
        <dbReference type="ARBA" id="ARBA00012837"/>
    </source>
</evidence>
<comment type="subunit">
    <text evidence="3">Monomer.</text>
</comment>
<protein>
    <recommendedName>
        <fullName evidence="4">arginine--tRNA ligase</fullName>
        <ecNumber evidence="4">6.1.1.19</ecNumber>
    </recommendedName>
</protein>
<dbReference type="EMBL" id="CAFBLT010000001">
    <property type="protein sequence ID" value="CAB4867673.1"/>
    <property type="molecule type" value="Genomic_DNA"/>
</dbReference>
<dbReference type="Gene3D" id="3.40.50.620">
    <property type="entry name" value="HUPs"/>
    <property type="match status" value="1"/>
</dbReference>
<dbReference type="InterPro" id="IPR001412">
    <property type="entry name" value="aa-tRNA-synth_I_CS"/>
</dbReference>
<dbReference type="CDD" id="cd00671">
    <property type="entry name" value="ArgRS_core"/>
    <property type="match status" value="1"/>
</dbReference>
<evidence type="ECO:0000256" key="2">
    <source>
        <dbReference type="ARBA" id="ARBA00005594"/>
    </source>
</evidence>
<keyword evidence="7" id="KW-0547">Nucleotide-binding</keyword>
<keyword evidence="10" id="KW-0030">Aminoacyl-tRNA synthetase</keyword>
<dbReference type="Pfam" id="PF03485">
    <property type="entry name" value="Arg_tRNA_synt_N"/>
    <property type="match status" value="1"/>
</dbReference>
<accession>A0A6J7QBQ6</accession>
<dbReference type="FunFam" id="1.10.730.10:FF:000008">
    <property type="entry name" value="Arginine--tRNA ligase"/>
    <property type="match status" value="1"/>
</dbReference>
<dbReference type="CDD" id="cd07956">
    <property type="entry name" value="Anticodon_Ia_Arg"/>
    <property type="match status" value="1"/>
</dbReference>
<evidence type="ECO:0000256" key="11">
    <source>
        <dbReference type="ARBA" id="ARBA00049339"/>
    </source>
</evidence>
<dbReference type="Pfam" id="PF05746">
    <property type="entry name" value="DALR_1"/>
    <property type="match status" value="1"/>
</dbReference>
<evidence type="ECO:0000256" key="9">
    <source>
        <dbReference type="ARBA" id="ARBA00022917"/>
    </source>
</evidence>
<comment type="similarity">
    <text evidence="2">Belongs to the class-I aminoacyl-tRNA synthetase family.</text>
</comment>
<evidence type="ECO:0000256" key="3">
    <source>
        <dbReference type="ARBA" id="ARBA00011245"/>
    </source>
</evidence>
<dbReference type="SUPFAM" id="SSF52374">
    <property type="entry name" value="Nucleotidylyl transferase"/>
    <property type="match status" value="1"/>
</dbReference>
<comment type="catalytic activity">
    <reaction evidence="11">
        <text>tRNA(Arg) + L-arginine + ATP = L-arginyl-tRNA(Arg) + AMP + diphosphate</text>
        <dbReference type="Rhea" id="RHEA:20301"/>
        <dbReference type="Rhea" id="RHEA-COMP:9658"/>
        <dbReference type="Rhea" id="RHEA-COMP:9673"/>
        <dbReference type="ChEBI" id="CHEBI:30616"/>
        <dbReference type="ChEBI" id="CHEBI:32682"/>
        <dbReference type="ChEBI" id="CHEBI:33019"/>
        <dbReference type="ChEBI" id="CHEBI:78442"/>
        <dbReference type="ChEBI" id="CHEBI:78513"/>
        <dbReference type="ChEBI" id="CHEBI:456215"/>
        <dbReference type="EC" id="6.1.1.19"/>
    </reaction>
</comment>
<keyword evidence="8" id="KW-0067">ATP-binding</keyword>
<dbReference type="Gene3D" id="3.30.1360.70">
    <property type="entry name" value="Arginyl tRNA synthetase N-terminal domain"/>
    <property type="match status" value="1"/>
</dbReference>
<dbReference type="GO" id="GO:0005524">
    <property type="term" value="F:ATP binding"/>
    <property type="evidence" value="ECO:0007669"/>
    <property type="project" value="UniProtKB-KW"/>
</dbReference>
<keyword evidence="5" id="KW-0963">Cytoplasm</keyword>
<evidence type="ECO:0000256" key="5">
    <source>
        <dbReference type="ARBA" id="ARBA00022490"/>
    </source>
</evidence>
<dbReference type="SUPFAM" id="SSF47323">
    <property type="entry name" value="Anticodon-binding domain of a subclass of class I aminoacyl-tRNA synthetases"/>
    <property type="match status" value="1"/>
</dbReference>
<dbReference type="EMBL" id="CAFABE010000025">
    <property type="protein sequence ID" value="CAB4825518.1"/>
    <property type="molecule type" value="Genomic_DNA"/>
</dbReference>
<dbReference type="PANTHER" id="PTHR11956">
    <property type="entry name" value="ARGINYL-TRNA SYNTHETASE"/>
    <property type="match status" value="1"/>
</dbReference>
<gene>
    <name evidence="14" type="ORF">UFOPK3164_00722</name>
    <name evidence="15" type="ORF">UFOPK3427_00594</name>
    <name evidence="16" type="ORF">UFOPK4112_00463</name>
</gene>
<dbReference type="HAMAP" id="MF_00123">
    <property type="entry name" value="Arg_tRNA_synth"/>
    <property type="match status" value="1"/>
</dbReference>
<dbReference type="GO" id="GO:0005737">
    <property type="term" value="C:cytoplasm"/>
    <property type="evidence" value="ECO:0007669"/>
    <property type="project" value="UniProtKB-SubCell"/>
</dbReference>
<evidence type="ECO:0000259" key="12">
    <source>
        <dbReference type="SMART" id="SM00836"/>
    </source>
</evidence>
<dbReference type="EC" id="6.1.1.19" evidence="4"/>
<evidence type="ECO:0000259" key="13">
    <source>
        <dbReference type="SMART" id="SM01016"/>
    </source>
</evidence>
<evidence type="ECO:0000313" key="16">
    <source>
        <dbReference type="EMBL" id="CAB5013669.1"/>
    </source>
</evidence>
<evidence type="ECO:0000256" key="7">
    <source>
        <dbReference type="ARBA" id="ARBA00022741"/>
    </source>
</evidence>
<keyword evidence="6" id="KW-0436">Ligase</keyword>
<dbReference type="InterPro" id="IPR005148">
    <property type="entry name" value="Arg-tRNA-synth_N"/>
</dbReference>
<organism evidence="16">
    <name type="scientific">freshwater metagenome</name>
    <dbReference type="NCBI Taxonomy" id="449393"/>
    <lineage>
        <taxon>unclassified sequences</taxon>
        <taxon>metagenomes</taxon>
        <taxon>ecological metagenomes</taxon>
    </lineage>
</organism>
<evidence type="ECO:0000256" key="1">
    <source>
        <dbReference type="ARBA" id="ARBA00004496"/>
    </source>
</evidence>
<dbReference type="FunFam" id="3.40.50.620:FF:000030">
    <property type="entry name" value="Arginine--tRNA ligase"/>
    <property type="match status" value="1"/>
</dbReference>
<dbReference type="NCBIfam" id="TIGR00456">
    <property type="entry name" value="argS"/>
    <property type="match status" value="1"/>
</dbReference>
<dbReference type="InterPro" id="IPR014729">
    <property type="entry name" value="Rossmann-like_a/b/a_fold"/>
</dbReference>
<dbReference type="SMART" id="SM01016">
    <property type="entry name" value="Arg_tRNA_synt_N"/>
    <property type="match status" value="1"/>
</dbReference>